<feature type="transmembrane region" description="Helical" evidence="8">
    <location>
        <begin position="204"/>
        <end position="225"/>
    </location>
</feature>
<evidence type="ECO:0000256" key="5">
    <source>
        <dbReference type="ARBA" id="ARBA00022692"/>
    </source>
</evidence>
<dbReference type="GO" id="GO:0015105">
    <property type="term" value="F:arsenite transmembrane transporter activity"/>
    <property type="evidence" value="ECO:0007669"/>
    <property type="project" value="TreeGrafter"/>
</dbReference>
<evidence type="ECO:0000256" key="2">
    <source>
        <dbReference type="ARBA" id="ARBA00010110"/>
    </source>
</evidence>
<keyword evidence="7 8" id="KW-0472">Membrane</keyword>
<reference evidence="9 10" key="1">
    <citation type="submission" date="2019-03" db="EMBL/GenBank/DDBJ databases">
        <title>Genomics of glacier-inhabiting Cryobacterium strains.</title>
        <authorList>
            <person name="Liu Q."/>
            <person name="Xin Y.-H."/>
        </authorList>
    </citation>
    <scope>NUCLEOTIDE SEQUENCE [LARGE SCALE GENOMIC DNA]</scope>
    <source>
        <strain evidence="9 10">Sr59</strain>
    </source>
</reference>
<dbReference type="GO" id="GO:0015104">
    <property type="term" value="F:antimonite transmembrane transporter activity"/>
    <property type="evidence" value="ECO:0007669"/>
    <property type="project" value="TreeGrafter"/>
</dbReference>
<dbReference type="AlphaFoldDB" id="A0A4R9BXF1"/>
<dbReference type="Pfam" id="PF01758">
    <property type="entry name" value="SBF"/>
    <property type="match status" value="1"/>
</dbReference>
<evidence type="ECO:0000313" key="10">
    <source>
        <dbReference type="Proteomes" id="UP000298468"/>
    </source>
</evidence>
<dbReference type="PANTHER" id="PTHR43057">
    <property type="entry name" value="ARSENITE EFFLUX TRANSPORTER"/>
    <property type="match status" value="1"/>
</dbReference>
<comment type="subcellular location">
    <subcellularLocation>
        <location evidence="1">Cell membrane</location>
        <topology evidence="1">Multi-pass membrane protein</topology>
    </subcellularLocation>
</comment>
<evidence type="ECO:0000256" key="7">
    <source>
        <dbReference type="ARBA" id="ARBA00023136"/>
    </source>
</evidence>
<dbReference type="InterPro" id="IPR002657">
    <property type="entry name" value="BilAc:Na_symport/Acr3"/>
</dbReference>
<evidence type="ECO:0000256" key="1">
    <source>
        <dbReference type="ARBA" id="ARBA00004651"/>
    </source>
</evidence>
<feature type="transmembrane region" description="Helical" evidence="8">
    <location>
        <begin position="12"/>
        <end position="34"/>
    </location>
</feature>
<protein>
    <submittedName>
        <fullName evidence="9">Arsenic resistance protein</fullName>
    </submittedName>
</protein>
<dbReference type="OrthoDB" id="3254016at2"/>
<feature type="transmembrane region" description="Helical" evidence="8">
    <location>
        <begin position="99"/>
        <end position="122"/>
    </location>
</feature>
<sequence>MAGFVQRMEQRQVTLFLAAIGLGLLVGWLAPAAAPALSSTITPVLGLLLFATFLGVPLAAVWRSFLDRRFLGGVLSVNFVLVPAVVFGLSRFVAADRALLLGVLLVLLTPCVDYVIVFTGLAGGAADRLLAATPLLMLLQIVLLPGYLWLFAGPDAAALIEVAPFVEAFLVLIVLPLAAAAAVQCGSRRRRLARSAGSIETCMQAAMVPLMMVTLAVVVGSQIAAVGAQAAALLAVVPVYIAFLAIMVGVGLVAARLARLDVPASRALVFSGATRNSLVVLPLALALPASLALAPLAVVTQTLVELLGMVVLVRLVPRLVPGSRPDAARPSSVALCDDGP</sequence>
<dbReference type="Gene3D" id="1.20.1530.20">
    <property type="match status" value="1"/>
</dbReference>
<evidence type="ECO:0000256" key="8">
    <source>
        <dbReference type="SAM" id="Phobius"/>
    </source>
</evidence>
<dbReference type="PANTHER" id="PTHR43057:SF1">
    <property type="entry name" value="ARSENICAL-RESISTANCE PROTEIN 3"/>
    <property type="match status" value="1"/>
</dbReference>
<keyword evidence="10" id="KW-1185">Reference proteome</keyword>
<evidence type="ECO:0000313" key="9">
    <source>
        <dbReference type="EMBL" id="TFD93502.1"/>
    </source>
</evidence>
<dbReference type="Proteomes" id="UP000298468">
    <property type="component" value="Unassembled WGS sequence"/>
</dbReference>
<feature type="transmembrane region" description="Helical" evidence="8">
    <location>
        <begin position="74"/>
        <end position="93"/>
    </location>
</feature>
<comment type="similarity">
    <text evidence="2">Belongs to the arsenical resistance-3 (ACR3) (TC 2.A.59) family.</text>
</comment>
<comment type="caution">
    <text evidence="9">The sequence shown here is derived from an EMBL/GenBank/DDBJ whole genome shotgun (WGS) entry which is preliminary data.</text>
</comment>
<keyword evidence="3" id="KW-0813">Transport</keyword>
<gene>
    <name evidence="9" type="ORF">E3T61_05295</name>
</gene>
<feature type="transmembrane region" description="Helical" evidence="8">
    <location>
        <begin position="231"/>
        <end position="255"/>
    </location>
</feature>
<keyword evidence="5 8" id="KW-0812">Transmembrane</keyword>
<name>A0A4R9BXF1_9MICO</name>
<organism evidence="9 10">
    <name type="scientific">Cryobacterium lactosi</name>
    <dbReference type="NCBI Taxonomy" id="1259202"/>
    <lineage>
        <taxon>Bacteria</taxon>
        <taxon>Bacillati</taxon>
        <taxon>Actinomycetota</taxon>
        <taxon>Actinomycetes</taxon>
        <taxon>Micrococcales</taxon>
        <taxon>Microbacteriaceae</taxon>
        <taxon>Cryobacterium</taxon>
    </lineage>
</organism>
<feature type="transmembrane region" description="Helical" evidence="8">
    <location>
        <begin position="40"/>
        <end position="62"/>
    </location>
</feature>
<dbReference type="RefSeq" id="WP_134639841.1">
    <property type="nucleotide sequence ID" value="NZ_SOHM01000008.1"/>
</dbReference>
<dbReference type="GO" id="GO:0015297">
    <property type="term" value="F:antiporter activity"/>
    <property type="evidence" value="ECO:0007669"/>
    <property type="project" value="InterPro"/>
</dbReference>
<keyword evidence="6 8" id="KW-1133">Transmembrane helix</keyword>
<keyword evidence="4" id="KW-1003">Cell membrane</keyword>
<dbReference type="GO" id="GO:0005886">
    <property type="term" value="C:plasma membrane"/>
    <property type="evidence" value="ECO:0007669"/>
    <property type="project" value="UniProtKB-SubCell"/>
</dbReference>
<evidence type="ECO:0000256" key="4">
    <source>
        <dbReference type="ARBA" id="ARBA00022475"/>
    </source>
</evidence>
<dbReference type="InterPro" id="IPR038770">
    <property type="entry name" value="Na+/solute_symporter_sf"/>
</dbReference>
<proteinExistence type="inferred from homology"/>
<dbReference type="EMBL" id="SOHM01000008">
    <property type="protein sequence ID" value="TFD93502.1"/>
    <property type="molecule type" value="Genomic_DNA"/>
</dbReference>
<dbReference type="InterPro" id="IPR004706">
    <property type="entry name" value="Arsenical-R_Acr3"/>
</dbReference>
<feature type="transmembrane region" description="Helical" evidence="8">
    <location>
        <begin position="129"/>
        <end position="150"/>
    </location>
</feature>
<feature type="transmembrane region" description="Helical" evidence="8">
    <location>
        <begin position="162"/>
        <end position="183"/>
    </location>
</feature>
<accession>A0A4R9BXF1</accession>
<evidence type="ECO:0000256" key="6">
    <source>
        <dbReference type="ARBA" id="ARBA00022989"/>
    </source>
</evidence>
<evidence type="ECO:0000256" key="3">
    <source>
        <dbReference type="ARBA" id="ARBA00022448"/>
    </source>
</evidence>